<dbReference type="OrthoDB" id="446809at2759"/>
<reference evidence="2 3" key="1">
    <citation type="submission" date="2018-11" db="EMBL/GenBank/DDBJ databases">
        <title>Genome sequence of Saitozyma podzolica DSM 27192.</title>
        <authorList>
            <person name="Aliyu H."/>
            <person name="Gorte O."/>
            <person name="Ochsenreither K."/>
        </authorList>
    </citation>
    <scope>NUCLEOTIDE SEQUENCE [LARGE SCALE GENOMIC DNA]</scope>
    <source>
        <strain evidence="2 3">DSM 27192</strain>
    </source>
</reference>
<dbReference type="Gene3D" id="3.30.360.10">
    <property type="entry name" value="Dihydrodipicolinate Reductase, domain 2"/>
    <property type="match status" value="1"/>
</dbReference>
<evidence type="ECO:0000259" key="1">
    <source>
        <dbReference type="Pfam" id="PF01408"/>
    </source>
</evidence>
<protein>
    <recommendedName>
        <fullName evidence="1">Gfo/Idh/MocA-like oxidoreductase N-terminal domain-containing protein</fullName>
    </recommendedName>
</protein>
<dbReference type="GO" id="GO:0006740">
    <property type="term" value="P:NADPH regeneration"/>
    <property type="evidence" value="ECO:0007669"/>
    <property type="project" value="TreeGrafter"/>
</dbReference>
<dbReference type="EMBL" id="RSCD01000008">
    <property type="protein sequence ID" value="RSH91185.1"/>
    <property type="molecule type" value="Genomic_DNA"/>
</dbReference>
<evidence type="ECO:0000313" key="3">
    <source>
        <dbReference type="Proteomes" id="UP000279259"/>
    </source>
</evidence>
<dbReference type="GO" id="GO:0016491">
    <property type="term" value="F:oxidoreductase activity"/>
    <property type="evidence" value="ECO:0007669"/>
    <property type="project" value="TreeGrafter"/>
</dbReference>
<dbReference type="AlphaFoldDB" id="A0A427YJC1"/>
<dbReference type="Gene3D" id="3.40.50.720">
    <property type="entry name" value="NAD(P)-binding Rossmann-like Domain"/>
    <property type="match status" value="1"/>
</dbReference>
<dbReference type="GO" id="GO:0005737">
    <property type="term" value="C:cytoplasm"/>
    <property type="evidence" value="ECO:0007669"/>
    <property type="project" value="TreeGrafter"/>
</dbReference>
<evidence type="ECO:0000313" key="2">
    <source>
        <dbReference type="EMBL" id="RSH91185.1"/>
    </source>
</evidence>
<dbReference type="InterPro" id="IPR036291">
    <property type="entry name" value="NAD(P)-bd_dom_sf"/>
</dbReference>
<dbReference type="GO" id="GO:0000166">
    <property type="term" value="F:nucleotide binding"/>
    <property type="evidence" value="ECO:0007669"/>
    <property type="project" value="InterPro"/>
</dbReference>
<organism evidence="2 3">
    <name type="scientific">Saitozyma podzolica</name>
    <dbReference type="NCBI Taxonomy" id="1890683"/>
    <lineage>
        <taxon>Eukaryota</taxon>
        <taxon>Fungi</taxon>
        <taxon>Dikarya</taxon>
        <taxon>Basidiomycota</taxon>
        <taxon>Agaricomycotina</taxon>
        <taxon>Tremellomycetes</taxon>
        <taxon>Tremellales</taxon>
        <taxon>Trimorphomycetaceae</taxon>
        <taxon>Saitozyma</taxon>
    </lineage>
</organism>
<dbReference type="InterPro" id="IPR000683">
    <property type="entry name" value="Gfo/Idh/MocA-like_OxRdtase_N"/>
</dbReference>
<dbReference type="Pfam" id="PF01408">
    <property type="entry name" value="GFO_IDH_MocA"/>
    <property type="match status" value="1"/>
</dbReference>
<gene>
    <name evidence="2" type="ORF">EHS25_009484</name>
</gene>
<dbReference type="PANTHER" id="PTHR42840">
    <property type="entry name" value="NAD(P)-BINDING ROSSMANN-FOLD SUPERFAMILY PROTEIN-RELATED"/>
    <property type="match status" value="1"/>
</dbReference>
<feature type="domain" description="Gfo/Idh/MocA-like oxidoreductase N-terminal" evidence="1">
    <location>
        <begin position="9"/>
        <end position="121"/>
    </location>
</feature>
<dbReference type="STRING" id="1890683.A0A427YJC1"/>
<name>A0A427YJC1_9TREE</name>
<dbReference type="PANTHER" id="PTHR42840:SF7">
    <property type="entry name" value="BINDING ROSSMANN FOLD OXIDOREDUCTASE, PUTATIVE (AFU_ORTHOLOGUE AFUA_4G10190)-RELATED"/>
    <property type="match status" value="1"/>
</dbReference>
<comment type="caution">
    <text evidence="2">The sequence shown here is derived from an EMBL/GenBank/DDBJ whole genome shotgun (WGS) entry which is preliminary data.</text>
</comment>
<proteinExistence type="predicted"/>
<sequence>MTIPVETILNVAIIGVGEVAMVTHLPTLMLCSHMFKTVALVDISRDSLAHCAKKFHVPATYTDVGEMLKGSPEVDLVIHAVQCLNAGKHVLIEKPMALTKSGADEIEAARKKSGKVAFVGYQRRFAGAFLRTKELVEALPKDSINYVRVRDIIGWCGAFPGKFTDFPPEAGAERQALNAQLFNEALGPKAANPLDKKTWHVLNALATHDMSVMRELLGMPIKCLAATRNPAGFFTSVIFQYPNFNAYFEMGVDNVVKFDAEIEIYAQNKHIKLNYDTPYIKGLPITATVVERKANGDHSEELIRPTYEDAYTLEYKALYNAIVNGTEVRNGPLDAKEDLEIFMMIMDVMI</sequence>
<dbReference type="Proteomes" id="UP000279259">
    <property type="component" value="Unassembled WGS sequence"/>
</dbReference>
<keyword evidence="3" id="KW-1185">Reference proteome</keyword>
<accession>A0A427YJC1</accession>
<dbReference type="SUPFAM" id="SSF51735">
    <property type="entry name" value="NAD(P)-binding Rossmann-fold domains"/>
    <property type="match status" value="1"/>
</dbReference>